<sequence>MARRFPYSSRRPRVESASNTTPECRIARSSSSLGRAELRNPMQAPSADKRIKPLPKGFLVGSKITLVIPTSTPHIVRLYYSKEYNSHRSTKTPNTLELDGSNTQPGAQRLKKLSTMTQTTTGARRLQIEHDGSNHILDLLPFSAHHTSLQRLALNPTSFLLKGWPVASRDGARPGRALFAAKSFSGSCMGFLAFGVQGSWVFIAPYVHEVPSVAWAQKSSVPISWAVPCVSALADDPSGGFRKGCHACLCLLGLSWLRASGAVSVVVAKPVFSFARCSALEGLSARQIVTISWDP</sequence>
<protein>
    <submittedName>
        <fullName evidence="2">Uncharacterized protein</fullName>
    </submittedName>
</protein>
<feature type="region of interest" description="Disordered" evidence="1">
    <location>
        <begin position="87"/>
        <end position="106"/>
    </location>
</feature>
<proteinExistence type="predicted"/>
<accession>A0A843X5G3</accession>
<evidence type="ECO:0000313" key="3">
    <source>
        <dbReference type="Proteomes" id="UP000652761"/>
    </source>
</evidence>
<organism evidence="2 3">
    <name type="scientific">Colocasia esculenta</name>
    <name type="common">Wild taro</name>
    <name type="synonym">Arum esculentum</name>
    <dbReference type="NCBI Taxonomy" id="4460"/>
    <lineage>
        <taxon>Eukaryota</taxon>
        <taxon>Viridiplantae</taxon>
        <taxon>Streptophyta</taxon>
        <taxon>Embryophyta</taxon>
        <taxon>Tracheophyta</taxon>
        <taxon>Spermatophyta</taxon>
        <taxon>Magnoliopsida</taxon>
        <taxon>Liliopsida</taxon>
        <taxon>Araceae</taxon>
        <taxon>Aroideae</taxon>
        <taxon>Colocasieae</taxon>
        <taxon>Colocasia</taxon>
    </lineage>
</organism>
<comment type="caution">
    <text evidence="2">The sequence shown here is derived from an EMBL/GenBank/DDBJ whole genome shotgun (WGS) entry which is preliminary data.</text>
</comment>
<evidence type="ECO:0000256" key="1">
    <source>
        <dbReference type="SAM" id="MobiDB-lite"/>
    </source>
</evidence>
<dbReference type="AlphaFoldDB" id="A0A843X5G3"/>
<keyword evidence="3" id="KW-1185">Reference proteome</keyword>
<dbReference type="EMBL" id="NMUH01005682">
    <property type="protein sequence ID" value="MQM13415.1"/>
    <property type="molecule type" value="Genomic_DNA"/>
</dbReference>
<dbReference type="Proteomes" id="UP000652761">
    <property type="component" value="Unassembled WGS sequence"/>
</dbReference>
<reference evidence="2" key="1">
    <citation type="submission" date="2017-07" db="EMBL/GenBank/DDBJ databases">
        <title>Taro Niue Genome Assembly and Annotation.</title>
        <authorList>
            <person name="Atibalentja N."/>
            <person name="Keating K."/>
            <person name="Fields C.J."/>
        </authorList>
    </citation>
    <scope>NUCLEOTIDE SEQUENCE</scope>
    <source>
        <strain evidence="2">Niue_2</strain>
        <tissue evidence="2">Leaf</tissue>
    </source>
</reference>
<feature type="compositionally biased region" description="Polar residues" evidence="1">
    <location>
        <begin position="16"/>
        <end position="31"/>
    </location>
</feature>
<gene>
    <name evidence="2" type="ORF">Taro_046340</name>
</gene>
<feature type="region of interest" description="Disordered" evidence="1">
    <location>
        <begin position="1"/>
        <end position="31"/>
    </location>
</feature>
<evidence type="ECO:0000313" key="2">
    <source>
        <dbReference type="EMBL" id="MQM13415.1"/>
    </source>
</evidence>
<name>A0A843X5G3_COLES</name>
<feature type="compositionally biased region" description="Polar residues" evidence="1">
    <location>
        <begin position="91"/>
        <end position="106"/>
    </location>
</feature>